<dbReference type="Proteomes" id="UP001152622">
    <property type="component" value="Chromosome 15"/>
</dbReference>
<feature type="compositionally biased region" description="Polar residues" evidence="1">
    <location>
        <begin position="500"/>
        <end position="514"/>
    </location>
</feature>
<dbReference type="PROSITE" id="PS50010">
    <property type="entry name" value="DH_2"/>
    <property type="match status" value="1"/>
</dbReference>
<dbReference type="GO" id="GO:0005085">
    <property type="term" value="F:guanyl-nucleotide exchange factor activity"/>
    <property type="evidence" value="ECO:0007669"/>
    <property type="project" value="InterPro"/>
</dbReference>
<dbReference type="InterPro" id="IPR000219">
    <property type="entry name" value="DH_dom"/>
</dbReference>
<evidence type="ECO:0000259" key="2">
    <source>
        <dbReference type="PROSITE" id="PS50010"/>
    </source>
</evidence>
<comment type="caution">
    <text evidence="3">The sequence shown here is derived from an EMBL/GenBank/DDBJ whole genome shotgun (WGS) entry which is preliminary data.</text>
</comment>
<keyword evidence="4" id="KW-1185">Reference proteome</keyword>
<dbReference type="InterPro" id="IPR042849">
    <property type="entry name" value="ARHGEF33"/>
</dbReference>
<gene>
    <name evidence="3" type="ORF">SKAU_G00333940</name>
</gene>
<feature type="region of interest" description="Disordered" evidence="1">
    <location>
        <begin position="154"/>
        <end position="185"/>
    </location>
</feature>
<accession>A0A9Q1ELP0</accession>
<evidence type="ECO:0000313" key="4">
    <source>
        <dbReference type="Proteomes" id="UP001152622"/>
    </source>
</evidence>
<dbReference type="Gene3D" id="1.20.900.10">
    <property type="entry name" value="Dbl homology (DH) domain"/>
    <property type="match status" value="1"/>
</dbReference>
<dbReference type="InterPro" id="IPR035899">
    <property type="entry name" value="DBL_dom_sf"/>
</dbReference>
<dbReference type="PANTHER" id="PTHR46944:SF1">
    <property type="entry name" value="RHO GUANINE NUCLEOTIDE EXCHANGE FACTOR 33"/>
    <property type="match status" value="1"/>
</dbReference>
<dbReference type="EMBL" id="JAINUF010000015">
    <property type="protein sequence ID" value="KAJ8341103.1"/>
    <property type="molecule type" value="Genomic_DNA"/>
</dbReference>
<evidence type="ECO:0000256" key="1">
    <source>
        <dbReference type="SAM" id="MobiDB-lite"/>
    </source>
</evidence>
<dbReference type="OrthoDB" id="8828665at2759"/>
<protein>
    <recommendedName>
        <fullName evidence="2">DH domain-containing protein</fullName>
    </recommendedName>
</protein>
<organism evidence="3 4">
    <name type="scientific">Synaphobranchus kaupii</name>
    <name type="common">Kaup's arrowtooth eel</name>
    <dbReference type="NCBI Taxonomy" id="118154"/>
    <lineage>
        <taxon>Eukaryota</taxon>
        <taxon>Metazoa</taxon>
        <taxon>Chordata</taxon>
        <taxon>Craniata</taxon>
        <taxon>Vertebrata</taxon>
        <taxon>Euteleostomi</taxon>
        <taxon>Actinopterygii</taxon>
        <taxon>Neopterygii</taxon>
        <taxon>Teleostei</taxon>
        <taxon>Anguilliformes</taxon>
        <taxon>Synaphobranchidae</taxon>
        <taxon>Synaphobranchus</taxon>
    </lineage>
</organism>
<name>A0A9Q1ELP0_SYNKA</name>
<evidence type="ECO:0000313" key="3">
    <source>
        <dbReference type="EMBL" id="KAJ8341103.1"/>
    </source>
</evidence>
<proteinExistence type="predicted"/>
<feature type="compositionally biased region" description="Acidic residues" evidence="1">
    <location>
        <begin position="647"/>
        <end position="658"/>
    </location>
</feature>
<feature type="domain" description="DH" evidence="2">
    <location>
        <begin position="272"/>
        <end position="452"/>
    </location>
</feature>
<sequence length="792" mass="86823">MLILLIITHQPRLRKRLPACPVSYPEVLSSLADLPLPVPGELLALATPAWVFLEEEKTDLFTGGDFCRVVIMKPEEAQLISEISELQSVVSEIKVGFSSALLELSHIQQEDARLREDLEHTKQHCDQEALQLRVLVHSLKTDLQEVRHQICQLHKDQQKPQQADGGEGSGSTQTQRNTGKESPVSEPCSAAVFRSCAHQACGGPQCDSAAPPPTQPASLLLHCYLQGLRAGLCPITENPVTSQASARLSGPSPFPVTPCTTNILHDSCLEGKRRQVVSDLFHSEQEYLSTLFQLYDKYKILSALPKNHGTCQMLVDYLEQVSQHSLLFRNALEDRLHSKHWQGLVGDVFARLTCQNEGTFMGIYLGYVRILPMVLSNFHQSNGIIHTPQGSLQEREELQQVSQLLAPVSRIHSYLTHMQDLLQWTSRDHPDHYLLQASKKTLRNFLSQCHVILEQGGLQGDRGKAGCSSPAPPLCTLSPACHHSTGNKGLTPREHCEPASATNRSEVDINSHSANGFPALNHPGSRCPNLQGSVRKSHGQDRVPNPFSAPHHLEGAGCHGNANLLWGATDPGGEKKGRSLARAPPLTARPRDPGSHDAKGSLEDCDTDLDDLGDTSVFDYSSVTSCSPDGTLEMREQDPEEGRVTDEKDEDEEEEEENSQVPVLLKPSGGDTQPVQRLVPKVPPQPPPGKPRTPYTGQPTPGPECTKGNGRETPSREYKMAHGTIANPGGPSGPRVPPVKGRLRSVLGVALFRARRSSPQWHSAATYRLTCALQAEHAYYFTSSSSKLQCQH</sequence>
<dbReference type="PANTHER" id="PTHR46944">
    <property type="entry name" value="RHO GUANINE NUCLEOTIDE EXCHANGE FACTOR 33"/>
    <property type="match status" value="1"/>
</dbReference>
<dbReference type="Pfam" id="PF00621">
    <property type="entry name" value="RhoGEF"/>
    <property type="match status" value="1"/>
</dbReference>
<feature type="compositionally biased region" description="Basic and acidic residues" evidence="1">
    <location>
        <begin position="632"/>
        <end position="646"/>
    </location>
</feature>
<dbReference type="SUPFAM" id="SSF48065">
    <property type="entry name" value="DBL homology domain (DH-domain)"/>
    <property type="match status" value="1"/>
</dbReference>
<dbReference type="AlphaFoldDB" id="A0A9Q1ELP0"/>
<reference evidence="3" key="1">
    <citation type="journal article" date="2023" name="Science">
        <title>Genome structures resolve the early diversification of teleost fishes.</title>
        <authorList>
            <person name="Parey E."/>
            <person name="Louis A."/>
            <person name="Montfort J."/>
            <person name="Bouchez O."/>
            <person name="Roques C."/>
            <person name="Iampietro C."/>
            <person name="Lluch J."/>
            <person name="Castinel A."/>
            <person name="Donnadieu C."/>
            <person name="Desvignes T."/>
            <person name="Floi Bucao C."/>
            <person name="Jouanno E."/>
            <person name="Wen M."/>
            <person name="Mejri S."/>
            <person name="Dirks R."/>
            <person name="Jansen H."/>
            <person name="Henkel C."/>
            <person name="Chen W.J."/>
            <person name="Zahm M."/>
            <person name="Cabau C."/>
            <person name="Klopp C."/>
            <person name="Thompson A.W."/>
            <person name="Robinson-Rechavi M."/>
            <person name="Braasch I."/>
            <person name="Lecointre G."/>
            <person name="Bobe J."/>
            <person name="Postlethwait J.H."/>
            <person name="Berthelot C."/>
            <person name="Roest Crollius H."/>
            <person name="Guiguen Y."/>
        </authorList>
    </citation>
    <scope>NUCLEOTIDE SEQUENCE</scope>
    <source>
        <strain evidence="3">WJC10195</strain>
    </source>
</reference>
<feature type="region of interest" description="Disordered" evidence="1">
    <location>
        <begin position="483"/>
        <end position="608"/>
    </location>
</feature>
<feature type="compositionally biased region" description="Pro residues" evidence="1">
    <location>
        <begin position="681"/>
        <end position="691"/>
    </location>
</feature>
<feature type="region of interest" description="Disordered" evidence="1">
    <location>
        <begin position="620"/>
        <end position="715"/>
    </location>
</feature>
<dbReference type="SMART" id="SM00325">
    <property type="entry name" value="RhoGEF"/>
    <property type="match status" value="1"/>
</dbReference>
<feature type="compositionally biased region" description="Basic and acidic residues" evidence="1">
    <location>
        <begin position="589"/>
        <end position="602"/>
    </location>
</feature>